<keyword evidence="5" id="KW-1185">Reference proteome</keyword>
<feature type="coiled-coil region" evidence="1">
    <location>
        <begin position="291"/>
        <end position="376"/>
    </location>
</feature>
<evidence type="ECO:0000313" key="5">
    <source>
        <dbReference type="Proteomes" id="UP000032046"/>
    </source>
</evidence>
<dbReference type="PANTHER" id="PTHR32114">
    <property type="entry name" value="ABC TRANSPORTER ABCH.3"/>
    <property type="match status" value="1"/>
</dbReference>
<dbReference type="Pfam" id="PF13476">
    <property type="entry name" value="AAA_23"/>
    <property type="match status" value="1"/>
</dbReference>
<keyword evidence="1" id="KW-0175">Coiled coil</keyword>
<name>A0A0D0HDW6_9BACT</name>
<feature type="region of interest" description="Disordered" evidence="2">
    <location>
        <begin position="68"/>
        <end position="89"/>
    </location>
</feature>
<feature type="domain" description="Rad50/SbcC-type AAA" evidence="3">
    <location>
        <begin position="5"/>
        <end position="236"/>
    </location>
</feature>
<evidence type="ECO:0000256" key="2">
    <source>
        <dbReference type="SAM" id="MobiDB-lite"/>
    </source>
</evidence>
<evidence type="ECO:0000313" key="4">
    <source>
        <dbReference type="EMBL" id="KIP63198.1"/>
    </source>
</evidence>
<accession>A0A0D0HDW6</accession>
<dbReference type="GO" id="GO:0016887">
    <property type="term" value="F:ATP hydrolysis activity"/>
    <property type="evidence" value="ECO:0007669"/>
    <property type="project" value="InterPro"/>
</dbReference>
<dbReference type="STRING" id="1602171.ST44_04605"/>
<sequence>MKFIKLEILNLASLDRAGGEVINFEEGVLGESTIFSIVGPTGSGKSTLLDAICLALYNRAPRYPRKKKDKDKMEILGTPDEGEKNRLSPKDCRNILTRGKKEGYSKLTFLANNGNVYRAEWYVKFKTKNYDDAILSLYKLTSKKGQTVEEEADWNELPTIIGLGYDQFLRTVLIAQGSFANFLTASEDDRYQLLEKLIGNEEIYTKIATRISKEKDEATRAFDEINANFAAVDKDIIKDQNELDALTTRIAILDEEDRNVKTELGKIAESLGWYVIEKNFEKNIPLYEGKLSDARNKLNEIKADTERLTLHDLTIEAVKLYDNAEKKQKEIEGNEAELVSLNKKVTQKKEEIEKENSNLVKLKEEANKANQILEQQKPHINKARTIKGELESANKTVEEKQTAKINAEGAFSKAKQAVNDNATAIRKGEAMLQDAKGALEKLKLDLQKKADELNEAAEKWKKAFEIEQKKIEGKDSDTLQKEKDVAEKKKTDLNEAIRIRKVIETDTEIICNLEKKNKELEERNKGIEDDLKKFNTEPLSKELETLRNTYTLMTCENWREHRATLHDGEACPLCGSKQHPYESGEVFEPVANELKELISSKENILKKQNDGKLCLSNEKSQNAGVLKANKTTIANTKEALRNLEDEWTAIYAQHTDWPLESDNLEKLKPSIEQNATNAGNALKEYNKVDMEVNRLRKEKEKAENDVRKFKAESEQQIKDAEKKQTNCSTALHIEKGKTTNLKEQQSEKEKNLSDATNALSKANVELEAKKQAIKKEIGDNDPDALEQSLTTAKNKADQVVTDKTKAISNINADMKELNGKIESINNTKADNISKRDTSVNALTEWLTSYNADESHQQKLSVEDIALLAKAKDNWEYIRTCQKKWADALTTAETTLQNEKKAHTDHQQNKPLSTKEELVTRKTELESRSNTELVEAKACMQRHEEAKQQMGTMFEKKQEVETFMKEWKEISDSIGSDGKTLRKVAQCYTLHFLIAHANVEIRKFNSRYELLQVKNSLGIRVIDHDRADDIRDTTSLSGGETFIVSLGLALGLSALSSRNISFENLFIDEGFGTLDPDTLATVIDSLAMLQTSQGKKVGVISHTDTMSERITTQIRIIKNGNSGSSHIEIYP</sequence>
<feature type="compositionally biased region" description="Basic and acidic residues" evidence="2">
    <location>
        <begin position="699"/>
        <end position="724"/>
    </location>
</feature>
<dbReference type="InterPro" id="IPR038729">
    <property type="entry name" value="Rad50/SbcC_AAA"/>
</dbReference>
<feature type="region of interest" description="Disordered" evidence="2">
    <location>
        <begin position="896"/>
        <end position="929"/>
    </location>
</feature>
<dbReference type="RefSeq" id="WP_042518481.1">
    <property type="nucleotide sequence ID" value="NZ_JXQI01000068.1"/>
</dbReference>
<evidence type="ECO:0000259" key="3">
    <source>
        <dbReference type="Pfam" id="PF13476"/>
    </source>
</evidence>
<feature type="compositionally biased region" description="Basic and acidic residues" evidence="2">
    <location>
        <begin position="897"/>
        <end position="928"/>
    </location>
</feature>
<evidence type="ECO:0000256" key="1">
    <source>
        <dbReference type="SAM" id="Coils"/>
    </source>
</evidence>
<gene>
    <name evidence="4" type="ORF">ST44_04605</name>
</gene>
<dbReference type="OrthoDB" id="9795626at2"/>
<comment type="caution">
    <text evidence="4">The sequence shown here is derived from an EMBL/GenBank/DDBJ whole genome shotgun (WGS) entry which is preliminary data.</text>
</comment>
<dbReference type="AlphaFoldDB" id="A0A0D0HDW6"/>
<organism evidence="4 5">
    <name type="scientific">Prevotella pectinovora</name>
    <dbReference type="NCBI Taxonomy" id="1602169"/>
    <lineage>
        <taxon>Bacteria</taxon>
        <taxon>Pseudomonadati</taxon>
        <taxon>Bacteroidota</taxon>
        <taxon>Bacteroidia</taxon>
        <taxon>Bacteroidales</taxon>
        <taxon>Prevotellaceae</taxon>
        <taxon>Prevotella</taxon>
    </lineage>
</organism>
<dbReference type="Pfam" id="PF13558">
    <property type="entry name" value="SbcC_Walker_B"/>
    <property type="match status" value="1"/>
</dbReference>
<proteinExistence type="predicted"/>
<reference evidence="4 5" key="1">
    <citation type="submission" date="2015-01" db="EMBL/GenBank/DDBJ databases">
        <title>Comparative genomics of non-oral Prevotella species.</title>
        <authorList>
            <person name="Accetto T."/>
            <person name="Nograsek B."/>
            <person name="Avgustin G."/>
        </authorList>
    </citation>
    <scope>NUCLEOTIDE SEQUENCE [LARGE SCALE GENOMIC DNA]</scope>
    <source>
        <strain evidence="4 5">P5-119</strain>
    </source>
</reference>
<dbReference type="InterPro" id="IPR027417">
    <property type="entry name" value="P-loop_NTPase"/>
</dbReference>
<dbReference type="SUPFAM" id="SSF52540">
    <property type="entry name" value="P-loop containing nucleoside triphosphate hydrolases"/>
    <property type="match status" value="1"/>
</dbReference>
<protein>
    <submittedName>
        <fullName evidence="4">Contig46, whole genome shotgun sequence</fullName>
    </submittedName>
</protein>
<dbReference type="Proteomes" id="UP000032046">
    <property type="component" value="Unassembled WGS sequence"/>
</dbReference>
<dbReference type="Gene3D" id="3.40.50.300">
    <property type="entry name" value="P-loop containing nucleotide triphosphate hydrolases"/>
    <property type="match status" value="2"/>
</dbReference>
<feature type="coiled-coil region" evidence="1">
    <location>
        <begin position="425"/>
        <end position="537"/>
    </location>
</feature>
<dbReference type="EMBL" id="JXQK01000046">
    <property type="protein sequence ID" value="KIP63198.1"/>
    <property type="molecule type" value="Genomic_DNA"/>
</dbReference>
<dbReference type="PANTHER" id="PTHR32114:SF2">
    <property type="entry name" value="ABC TRANSPORTER ABCH.3"/>
    <property type="match status" value="1"/>
</dbReference>
<dbReference type="GO" id="GO:0006302">
    <property type="term" value="P:double-strand break repair"/>
    <property type="evidence" value="ECO:0007669"/>
    <property type="project" value="InterPro"/>
</dbReference>
<feature type="region of interest" description="Disordered" evidence="2">
    <location>
        <begin position="699"/>
        <end position="753"/>
    </location>
</feature>